<evidence type="ECO:0008006" key="14">
    <source>
        <dbReference type="Google" id="ProtNLM"/>
    </source>
</evidence>
<evidence type="ECO:0000313" key="12">
    <source>
        <dbReference type="EMBL" id="EWY36040.1"/>
    </source>
</evidence>
<evidence type="ECO:0000256" key="6">
    <source>
        <dbReference type="ARBA" id="ARBA00023224"/>
    </source>
</evidence>
<dbReference type="Proteomes" id="UP000019486">
    <property type="component" value="Unassembled WGS sequence"/>
</dbReference>
<dbReference type="PANTHER" id="PTHR32089">
    <property type="entry name" value="METHYL-ACCEPTING CHEMOTAXIS PROTEIN MCPB"/>
    <property type="match status" value="1"/>
</dbReference>
<dbReference type="RefSeq" id="WP_037461380.1">
    <property type="nucleotide sequence ID" value="NZ_AVFL01000055.1"/>
</dbReference>
<evidence type="ECO:0000313" key="13">
    <source>
        <dbReference type="Proteomes" id="UP000019486"/>
    </source>
</evidence>
<dbReference type="PROSITE" id="PS50111">
    <property type="entry name" value="CHEMOTAXIS_TRANSDUC_2"/>
    <property type="match status" value="1"/>
</dbReference>
<dbReference type="SUPFAM" id="SSF58104">
    <property type="entry name" value="Methyl-accepting chemotaxis protein (MCP) signaling domain"/>
    <property type="match status" value="1"/>
</dbReference>
<keyword evidence="4 9" id="KW-1133">Transmembrane helix</keyword>
<evidence type="ECO:0000259" key="11">
    <source>
        <dbReference type="PROSITE" id="PS50885"/>
    </source>
</evidence>
<accession>W9GQ63</accession>
<evidence type="ECO:0000256" key="3">
    <source>
        <dbReference type="ARBA" id="ARBA00022692"/>
    </source>
</evidence>
<evidence type="ECO:0000256" key="5">
    <source>
        <dbReference type="ARBA" id="ARBA00023136"/>
    </source>
</evidence>
<dbReference type="SMART" id="SM00304">
    <property type="entry name" value="HAMP"/>
    <property type="match status" value="1"/>
</dbReference>
<keyword evidence="3 9" id="KW-0812">Transmembrane</keyword>
<feature type="domain" description="HAMP" evidence="11">
    <location>
        <begin position="209"/>
        <end position="262"/>
    </location>
</feature>
<keyword evidence="5 9" id="KW-0472">Membrane</keyword>
<keyword evidence="2" id="KW-1003">Cell membrane</keyword>
<dbReference type="Gene3D" id="2.40.10.220">
    <property type="entry name" value="predicted glycosyltransferase like domains"/>
    <property type="match status" value="1"/>
</dbReference>
<evidence type="ECO:0000256" key="9">
    <source>
        <dbReference type="SAM" id="Phobius"/>
    </source>
</evidence>
<protein>
    <recommendedName>
        <fullName evidence="14">Methyl-accepting chemotaxis protein</fullName>
    </recommendedName>
</protein>
<dbReference type="AlphaFoldDB" id="W9GQ63"/>
<dbReference type="InterPro" id="IPR033463">
    <property type="entry name" value="sCache_3"/>
</dbReference>
<evidence type="ECO:0000256" key="8">
    <source>
        <dbReference type="PROSITE-ProRule" id="PRU00284"/>
    </source>
</evidence>
<dbReference type="GO" id="GO:0007165">
    <property type="term" value="P:signal transduction"/>
    <property type="evidence" value="ECO:0007669"/>
    <property type="project" value="UniProtKB-KW"/>
</dbReference>
<dbReference type="Pfam" id="PF17202">
    <property type="entry name" value="sCache_3_3"/>
    <property type="match status" value="1"/>
</dbReference>
<evidence type="ECO:0000259" key="10">
    <source>
        <dbReference type="PROSITE" id="PS50111"/>
    </source>
</evidence>
<dbReference type="PROSITE" id="PS50885">
    <property type="entry name" value="HAMP"/>
    <property type="match status" value="1"/>
</dbReference>
<evidence type="ECO:0000256" key="7">
    <source>
        <dbReference type="ARBA" id="ARBA00029447"/>
    </source>
</evidence>
<dbReference type="PANTHER" id="PTHR32089:SF112">
    <property type="entry name" value="LYSOZYME-LIKE PROTEIN-RELATED"/>
    <property type="match status" value="1"/>
</dbReference>
<sequence>MPFINRLSISTKIALLCVFAIGLIGIINLLALRAVLLTEAARLGIERQEGNLRVAWEVLRTAGAQRLDPRGRLMVGETVIDSDTALVDRIGALTGGAVSIFVDSHRVATSVKGADGRRAVGSALGDPVVADAVLKRGKPYRGEADVLGTPYFAAYDPIIDSSGKAIGVLSVGGPQADFMTMVDAVVRGGLLLGAIAALLVATASFFVLRLLLGPLTRLRAVMGRFAADELDEQVPGLDRADEVGAMAASVQVFRDHAIKVREMRAEEARMEEFHQEEVRGAIRGMADKVDSQTRKAIETVTDQTDGMRVTTVGLHDLARGIDQNAREMAGTSARALDAVRTAADAANRLSESIGQISGRVAETATAAGHAVASAGDAARVIRMLDEVATEIGGIVDLIRNIASQTNLLALNATIEASRAGEAGKGFAVVAAEVKSLSRETERSTNQIGDLISRIQAAARDAAAAVGRVSDTIGVVDGIAGTIAVAMREQSAATAEIARNVEATAGATRDVSGHLEALTGDVRRSDELAESSKVAAALLSDGIESLAEALTQIVRTSTEEANRRTYTRHACKIPTRVAGDFGSGDAELLDVSRGGALIASDIKFAAGDRLTLRIPDREQPQFAHVVGVSRHGVHLQFDPPPLAEMDVERVAAR</sequence>
<dbReference type="SUPFAM" id="SSF141371">
    <property type="entry name" value="PilZ domain-like"/>
    <property type="match status" value="1"/>
</dbReference>
<keyword evidence="13" id="KW-1185">Reference proteome</keyword>
<dbReference type="Gene3D" id="6.10.340.10">
    <property type="match status" value="1"/>
</dbReference>
<dbReference type="Pfam" id="PF07238">
    <property type="entry name" value="PilZ"/>
    <property type="match status" value="1"/>
</dbReference>
<dbReference type="InterPro" id="IPR003660">
    <property type="entry name" value="HAMP_dom"/>
</dbReference>
<dbReference type="GO" id="GO:0035438">
    <property type="term" value="F:cyclic-di-GMP binding"/>
    <property type="evidence" value="ECO:0007669"/>
    <property type="project" value="InterPro"/>
</dbReference>
<dbReference type="SUPFAM" id="SSF103190">
    <property type="entry name" value="Sensory domain-like"/>
    <property type="match status" value="1"/>
</dbReference>
<evidence type="ECO:0000256" key="2">
    <source>
        <dbReference type="ARBA" id="ARBA00022475"/>
    </source>
</evidence>
<dbReference type="InterPro" id="IPR029151">
    <property type="entry name" value="Sensor-like_sf"/>
</dbReference>
<dbReference type="STRING" id="1385369.N825_31735"/>
<dbReference type="OrthoDB" id="8320983at2"/>
<reference evidence="12 13" key="1">
    <citation type="submission" date="2013-08" db="EMBL/GenBank/DDBJ databases">
        <title>The genome sequence of Skermanella stibiiresistens.</title>
        <authorList>
            <person name="Zhu W."/>
            <person name="Wang G."/>
        </authorList>
    </citation>
    <scope>NUCLEOTIDE SEQUENCE [LARGE SCALE GENOMIC DNA]</scope>
    <source>
        <strain evidence="12 13">SB22</strain>
    </source>
</reference>
<dbReference type="Pfam" id="PF00015">
    <property type="entry name" value="MCPsignal"/>
    <property type="match status" value="1"/>
</dbReference>
<feature type="transmembrane region" description="Helical" evidence="9">
    <location>
        <begin position="189"/>
        <end position="212"/>
    </location>
</feature>
<dbReference type="GO" id="GO:0005886">
    <property type="term" value="C:plasma membrane"/>
    <property type="evidence" value="ECO:0007669"/>
    <property type="project" value="UniProtKB-SubCell"/>
</dbReference>
<evidence type="ECO:0000256" key="1">
    <source>
        <dbReference type="ARBA" id="ARBA00004651"/>
    </source>
</evidence>
<proteinExistence type="inferred from homology"/>
<organism evidence="12 13">
    <name type="scientific">Skermanella stibiiresistens SB22</name>
    <dbReference type="NCBI Taxonomy" id="1385369"/>
    <lineage>
        <taxon>Bacteria</taxon>
        <taxon>Pseudomonadati</taxon>
        <taxon>Pseudomonadota</taxon>
        <taxon>Alphaproteobacteria</taxon>
        <taxon>Rhodospirillales</taxon>
        <taxon>Azospirillaceae</taxon>
        <taxon>Skermanella</taxon>
    </lineage>
</organism>
<comment type="subcellular location">
    <subcellularLocation>
        <location evidence="1">Cell membrane</location>
        <topology evidence="1">Multi-pass membrane protein</topology>
    </subcellularLocation>
</comment>
<dbReference type="InterPro" id="IPR004089">
    <property type="entry name" value="MCPsignal_dom"/>
</dbReference>
<feature type="transmembrane region" description="Helical" evidence="9">
    <location>
        <begin position="12"/>
        <end position="32"/>
    </location>
</feature>
<dbReference type="EMBL" id="AVFL01000055">
    <property type="protein sequence ID" value="EWY36040.1"/>
    <property type="molecule type" value="Genomic_DNA"/>
</dbReference>
<dbReference type="Gene3D" id="1.10.287.950">
    <property type="entry name" value="Methyl-accepting chemotaxis protein"/>
    <property type="match status" value="1"/>
</dbReference>
<evidence type="ECO:0000256" key="4">
    <source>
        <dbReference type="ARBA" id="ARBA00022989"/>
    </source>
</evidence>
<name>W9GQ63_9PROT</name>
<comment type="similarity">
    <text evidence="7">Belongs to the methyl-accepting chemotaxis (MCP) protein family.</text>
</comment>
<comment type="caution">
    <text evidence="12">The sequence shown here is derived from an EMBL/GenBank/DDBJ whole genome shotgun (WGS) entry which is preliminary data.</text>
</comment>
<keyword evidence="6 8" id="KW-0807">Transducer</keyword>
<feature type="domain" description="Methyl-accepting transducer" evidence="10">
    <location>
        <begin position="285"/>
        <end position="539"/>
    </location>
</feature>
<dbReference type="Pfam" id="PF00672">
    <property type="entry name" value="HAMP"/>
    <property type="match status" value="1"/>
</dbReference>
<dbReference type="SMART" id="SM00283">
    <property type="entry name" value="MA"/>
    <property type="match status" value="1"/>
</dbReference>
<dbReference type="InterPro" id="IPR009875">
    <property type="entry name" value="PilZ_domain"/>
</dbReference>
<gene>
    <name evidence="12" type="ORF">N825_31735</name>
</gene>